<accession>A0A9Y2INB3</accession>
<gene>
    <name evidence="1" type="ORF">QRX50_22170</name>
</gene>
<dbReference type="EMBL" id="CP127294">
    <property type="protein sequence ID" value="WIX83272.1"/>
    <property type="molecule type" value="Genomic_DNA"/>
</dbReference>
<organism evidence="1 2">
    <name type="scientific">Amycolatopsis carbonis</name>
    <dbReference type="NCBI Taxonomy" id="715471"/>
    <lineage>
        <taxon>Bacteria</taxon>
        <taxon>Bacillati</taxon>
        <taxon>Actinomycetota</taxon>
        <taxon>Actinomycetes</taxon>
        <taxon>Pseudonocardiales</taxon>
        <taxon>Pseudonocardiaceae</taxon>
        <taxon>Amycolatopsis</taxon>
    </lineage>
</organism>
<name>A0A9Y2INB3_9PSEU</name>
<keyword evidence="2" id="KW-1185">Reference proteome</keyword>
<protein>
    <submittedName>
        <fullName evidence="1">Uncharacterized protein</fullName>
    </submittedName>
</protein>
<dbReference type="KEGG" id="acab:QRX50_22170"/>
<evidence type="ECO:0000313" key="1">
    <source>
        <dbReference type="EMBL" id="WIX83272.1"/>
    </source>
</evidence>
<evidence type="ECO:0000313" key="2">
    <source>
        <dbReference type="Proteomes" id="UP001236014"/>
    </source>
</evidence>
<reference evidence="1 2" key="1">
    <citation type="submission" date="2023-06" db="EMBL/GenBank/DDBJ databases">
        <authorList>
            <person name="Oyuntsetseg B."/>
            <person name="Kim S.B."/>
        </authorList>
    </citation>
    <scope>NUCLEOTIDE SEQUENCE [LARGE SCALE GENOMIC DNA]</scope>
    <source>
        <strain evidence="1 2">2-15</strain>
    </source>
</reference>
<dbReference type="AlphaFoldDB" id="A0A9Y2INB3"/>
<sequence length="68" mass="7176">MAATGVRLLRWKQLPADVMRNVRTVITAAEEAKQKLADGTPIATVINALTAPAVATARDAAVTYRGPC</sequence>
<dbReference type="Proteomes" id="UP001236014">
    <property type="component" value="Chromosome"/>
</dbReference>
<proteinExistence type="predicted"/>
<dbReference type="RefSeq" id="WP_285973825.1">
    <property type="nucleotide sequence ID" value="NZ_CP127294.1"/>
</dbReference>